<evidence type="ECO:0000256" key="1">
    <source>
        <dbReference type="SAM" id="Phobius"/>
    </source>
</evidence>
<feature type="transmembrane region" description="Helical" evidence="1">
    <location>
        <begin position="40"/>
        <end position="58"/>
    </location>
</feature>
<organism evidence="2 3">
    <name type="scientific">Plenodomus tracheiphilus IPT5</name>
    <dbReference type="NCBI Taxonomy" id="1408161"/>
    <lineage>
        <taxon>Eukaryota</taxon>
        <taxon>Fungi</taxon>
        <taxon>Dikarya</taxon>
        <taxon>Ascomycota</taxon>
        <taxon>Pezizomycotina</taxon>
        <taxon>Dothideomycetes</taxon>
        <taxon>Pleosporomycetidae</taxon>
        <taxon>Pleosporales</taxon>
        <taxon>Pleosporineae</taxon>
        <taxon>Leptosphaeriaceae</taxon>
        <taxon>Plenodomus</taxon>
    </lineage>
</organism>
<evidence type="ECO:0000313" key="3">
    <source>
        <dbReference type="Proteomes" id="UP000799423"/>
    </source>
</evidence>
<reference evidence="2" key="1">
    <citation type="submission" date="2020-01" db="EMBL/GenBank/DDBJ databases">
        <authorList>
            <consortium name="DOE Joint Genome Institute"/>
            <person name="Haridas S."/>
            <person name="Albert R."/>
            <person name="Binder M."/>
            <person name="Bloem J."/>
            <person name="Labutti K."/>
            <person name="Salamov A."/>
            <person name="Andreopoulos B."/>
            <person name="Baker S.E."/>
            <person name="Barry K."/>
            <person name="Bills G."/>
            <person name="Bluhm B.H."/>
            <person name="Cannon C."/>
            <person name="Castanera R."/>
            <person name="Culley D.E."/>
            <person name="Daum C."/>
            <person name="Ezra D."/>
            <person name="Gonzalez J.B."/>
            <person name="Henrissat B."/>
            <person name="Kuo A."/>
            <person name="Liang C."/>
            <person name="Lipzen A."/>
            <person name="Lutzoni F."/>
            <person name="Magnuson J."/>
            <person name="Mondo S."/>
            <person name="Nolan M."/>
            <person name="Ohm R."/>
            <person name="Pangilinan J."/>
            <person name="Park H.-J."/>
            <person name="Ramirez L."/>
            <person name="Alfaro M."/>
            <person name="Sun H."/>
            <person name="Tritt A."/>
            <person name="Yoshinaga Y."/>
            <person name="Zwiers L.-H."/>
            <person name="Turgeon B.G."/>
            <person name="Goodwin S.B."/>
            <person name="Spatafora J.W."/>
            <person name="Crous P.W."/>
            <person name="Grigoriev I.V."/>
        </authorList>
    </citation>
    <scope>NUCLEOTIDE SEQUENCE</scope>
    <source>
        <strain evidence="2">IPT5</strain>
    </source>
</reference>
<protein>
    <submittedName>
        <fullName evidence="2">Uncharacterized protein</fullName>
    </submittedName>
</protein>
<dbReference type="EMBL" id="MU006298">
    <property type="protein sequence ID" value="KAF2852682.1"/>
    <property type="molecule type" value="Genomic_DNA"/>
</dbReference>
<keyword evidence="1" id="KW-1133">Transmembrane helix</keyword>
<keyword evidence="1" id="KW-0472">Membrane</keyword>
<proteinExistence type="predicted"/>
<accession>A0A6A7BBP4</accession>
<feature type="transmembrane region" description="Helical" evidence="1">
    <location>
        <begin position="6"/>
        <end position="28"/>
    </location>
</feature>
<evidence type="ECO:0000313" key="2">
    <source>
        <dbReference type="EMBL" id="KAF2852682.1"/>
    </source>
</evidence>
<sequence>MLESGFVSVWRLCLVRGVVLLLLLSWLSEGKGNVFRVSELVCCTGLVVVVVVAVVVLLR</sequence>
<gene>
    <name evidence="2" type="ORF">T440DRAFT_466804</name>
</gene>
<dbReference type="Proteomes" id="UP000799423">
    <property type="component" value="Unassembled WGS sequence"/>
</dbReference>
<keyword evidence="1" id="KW-0812">Transmembrane</keyword>
<keyword evidence="3" id="KW-1185">Reference proteome</keyword>
<name>A0A6A7BBP4_9PLEO</name>
<dbReference type="AlphaFoldDB" id="A0A6A7BBP4"/>